<evidence type="ECO:0000313" key="3">
    <source>
        <dbReference type="EMBL" id="KDS52442.1"/>
    </source>
</evidence>
<dbReference type="PANTHER" id="PTHR11927:SF9">
    <property type="entry name" value="L-FUCOSYLTRANSFERASE"/>
    <property type="match status" value="1"/>
</dbReference>
<keyword evidence="1" id="KW-0328">Glycosyltransferase</keyword>
<evidence type="ECO:0000256" key="2">
    <source>
        <dbReference type="ARBA" id="ARBA00022679"/>
    </source>
</evidence>
<dbReference type="PANTHER" id="PTHR11927">
    <property type="entry name" value="GALACTOSIDE 2-L-FUCOSYLTRANSFERASE"/>
    <property type="match status" value="1"/>
</dbReference>
<dbReference type="CDD" id="cd11301">
    <property type="entry name" value="Fut1_Fut2_like"/>
    <property type="match status" value="1"/>
</dbReference>
<sequence>MKIIERWKKSLYRKAIKHRLIAPQVIVLMDGGGCSQMHQYLLGRIFENGGHKVLYDLSFYEEWGTDMNYQFVRNFDLLKAFPYLKVKSASKLALSVYKKKYFNLGNNTYGRQDDFSFLQKKPPVYLGGYYHVPADIWLPVFRSLFRVMPEVLDAQNKLLYSEIDSRPCSVAVHVRRGDLKVEIPAYGKPASLEYFKSAVTYMQDRDMSSFFYFFSDEPDWVRDELIPQLYLTEGNCKIVDINGSDKGYMDLFLIARCKHQITSKGTLGKYGALLGDNSEKMVVLCDDEVEYPWKELLQNAIFL</sequence>
<evidence type="ECO:0000313" key="4">
    <source>
        <dbReference type="Proteomes" id="UP000028013"/>
    </source>
</evidence>
<dbReference type="AlphaFoldDB" id="A0A078S6U7"/>
<dbReference type="Pfam" id="PF01531">
    <property type="entry name" value="Glyco_transf_11"/>
    <property type="match status" value="1"/>
</dbReference>
<organism evidence="3 4">
    <name type="scientific">Bacteroides uniformis str. 3978 T3 ii</name>
    <dbReference type="NCBI Taxonomy" id="1339349"/>
    <lineage>
        <taxon>Bacteria</taxon>
        <taxon>Pseudomonadati</taxon>
        <taxon>Bacteroidota</taxon>
        <taxon>Bacteroidia</taxon>
        <taxon>Bacteroidales</taxon>
        <taxon>Bacteroidaceae</taxon>
        <taxon>Bacteroides</taxon>
    </lineage>
</organism>
<dbReference type="GO" id="GO:0008107">
    <property type="term" value="F:galactoside 2-alpha-L-fucosyltransferase activity"/>
    <property type="evidence" value="ECO:0007669"/>
    <property type="project" value="InterPro"/>
</dbReference>
<accession>A0A078S6U7</accession>
<dbReference type="InterPro" id="IPR002516">
    <property type="entry name" value="Glyco_trans_11"/>
</dbReference>
<dbReference type="GO" id="GO:0005975">
    <property type="term" value="P:carbohydrate metabolic process"/>
    <property type="evidence" value="ECO:0007669"/>
    <property type="project" value="InterPro"/>
</dbReference>
<dbReference type="GO" id="GO:0016020">
    <property type="term" value="C:membrane"/>
    <property type="evidence" value="ECO:0007669"/>
    <property type="project" value="InterPro"/>
</dbReference>
<gene>
    <name evidence="3" type="ORF">M094_0043</name>
</gene>
<keyword evidence="2 3" id="KW-0808">Transferase</keyword>
<name>A0A078S6U7_BACUN</name>
<proteinExistence type="predicted"/>
<dbReference type="RefSeq" id="WP_039161980.1">
    <property type="nucleotide sequence ID" value="NZ_JNHN01000159.1"/>
</dbReference>
<protein>
    <submittedName>
        <fullName evidence="3">Glycosyl transferase 11 family protein</fullName>
    </submittedName>
</protein>
<dbReference type="Proteomes" id="UP000028013">
    <property type="component" value="Unassembled WGS sequence"/>
</dbReference>
<evidence type="ECO:0000256" key="1">
    <source>
        <dbReference type="ARBA" id="ARBA00022676"/>
    </source>
</evidence>
<dbReference type="PATRIC" id="fig|1339349.3.peg.1336"/>
<comment type="caution">
    <text evidence="3">The sequence shown here is derived from an EMBL/GenBank/DDBJ whole genome shotgun (WGS) entry which is preliminary data.</text>
</comment>
<reference evidence="3 4" key="1">
    <citation type="submission" date="2014-04" db="EMBL/GenBank/DDBJ databases">
        <authorList>
            <person name="Sears C."/>
            <person name="Carroll K."/>
            <person name="Sack B.R."/>
            <person name="Qadri F."/>
            <person name="Myers L.L."/>
            <person name="Chung G.-T."/>
            <person name="Escheverria P."/>
            <person name="Fraser C.M."/>
            <person name="Sadzewicz L."/>
            <person name="Shefchek K.A."/>
            <person name="Tallon L."/>
            <person name="Das S.P."/>
            <person name="Daugherty S."/>
            <person name="Mongodin E.F."/>
        </authorList>
    </citation>
    <scope>NUCLEOTIDE SEQUENCE [LARGE SCALE GENOMIC DNA]</scope>
    <source>
        <strain evidence="3 4">3978 T3 ii</strain>
    </source>
</reference>
<dbReference type="EMBL" id="JNHN01000159">
    <property type="protein sequence ID" value="KDS52442.1"/>
    <property type="molecule type" value="Genomic_DNA"/>
</dbReference>